<sequence length="68" mass="7607">MQPHSRGAHHDIPAVPAGISRDCRCEALARQPVTSRASAGYKLRVSRLRVARLLPRVLTHRVREENAD</sequence>
<evidence type="ECO:0000313" key="2">
    <source>
        <dbReference type="Proteomes" id="UP001066276"/>
    </source>
</evidence>
<proteinExistence type="predicted"/>
<accession>A0AAV7W6V6</accession>
<protein>
    <submittedName>
        <fullName evidence="1">Uncharacterized protein</fullName>
    </submittedName>
</protein>
<dbReference type="AlphaFoldDB" id="A0AAV7W6V6"/>
<name>A0AAV7W6V6_PLEWA</name>
<organism evidence="1 2">
    <name type="scientific">Pleurodeles waltl</name>
    <name type="common">Iberian ribbed newt</name>
    <dbReference type="NCBI Taxonomy" id="8319"/>
    <lineage>
        <taxon>Eukaryota</taxon>
        <taxon>Metazoa</taxon>
        <taxon>Chordata</taxon>
        <taxon>Craniata</taxon>
        <taxon>Vertebrata</taxon>
        <taxon>Euteleostomi</taxon>
        <taxon>Amphibia</taxon>
        <taxon>Batrachia</taxon>
        <taxon>Caudata</taxon>
        <taxon>Salamandroidea</taxon>
        <taxon>Salamandridae</taxon>
        <taxon>Pleurodelinae</taxon>
        <taxon>Pleurodeles</taxon>
    </lineage>
</organism>
<comment type="caution">
    <text evidence="1">The sequence shown here is derived from an EMBL/GenBank/DDBJ whole genome shotgun (WGS) entry which is preliminary data.</text>
</comment>
<reference evidence="1" key="1">
    <citation type="journal article" date="2022" name="bioRxiv">
        <title>Sequencing and chromosome-scale assembly of the giantPleurodeles waltlgenome.</title>
        <authorList>
            <person name="Brown T."/>
            <person name="Elewa A."/>
            <person name="Iarovenko S."/>
            <person name="Subramanian E."/>
            <person name="Araus A.J."/>
            <person name="Petzold A."/>
            <person name="Susuki M."/>
            <person name="Suzuki K.-i.T."/>
            <person name="Hayashi T."/>
            <person name="Toyoda A."/>
            <person name="Oliveira C."/>
            <person name="Osipova E."/>
            <person name="Leigh N.D."/>
            <person name="Simon A."/>
            <person name="Yun M.H."/>
        </authorList>
    </citation>
    <scope>NUCLEOTIDE SEQUENCE</scope>
    <source>
        <strain evidence="1">20211129_DDA</strain>
        <tissue evidence="1">Liver</tissue>
    </source>
</reference>
<dbReference type="EMBL" id="JANPWB010000002">
    <property type="protein sequence ID" value="KAJ1208572.1"/>
    <property type="molecule type" value="Genomic_DNA"/>
</dbReference>
<keyword evidence="2" id="KW-1185">Reference proteome</keyword>
<evidence type="ECO:0000313" key="1">
    <source>
        <dbReference type="EMBL" id="KAJ1208572.1"/>
    </source>
</evidence>
<gene>
    <name evidence="1" type="ORF">NDU88_003956</name>
</gene>
<dbReference type="Proteomes" id="UP001066276">
    <property type="component" value="Chromosome 1_2"/>
</dbReference>